<organism evidence="6 8">
    <name type="scientific">Bacteroides caccae</name>
    <dbReference type="NCBI Taxonomy" id="47678"/>
    <lineage>
        <taxon>Bacteria</taxon>
        <taxon>Pseudomonadati</taxon>
        <taxon>Bacteroidota</taxon>
        <taxon>Bacteroidia</taxon>
        <taxon>Bacteroidales</taxon>
        <taxon>Bacteroidaceae</taxon>
        <taxon>Bacteroides</taxon>
    </lineage>
</organism>
<dbReference type="InterPro" id="IPR013785">
    <property type="entry name" value="Aldolase_TIM"/>
</dbReference>
<dbReference type="PROSITE" id="PS51257">
    <property type="entry name" value="PROKAR_LIPOPROTEIN"/>
    <property type="match status" value="1"/>
</dbReference>
<evidence type="ECO:0000256" key="3">
    <source>
        <dbReference type="ARBA" id="ARBA00022801"/>
    </source>
</evidence>
<proteinExistence type="inferred from homology"/>
<keyword evidence="4 6" id="KW-0326">Glycosidase</keyword>
<dbReference type="PANTHER" id="PTHR11452:SF42">
    <property type="entry name" value="ALPHA-GALACTOSIDASE"/>
    <property type="match status" value="1"/>
</dbReference>
<evidence type="ECO:0000313" key="8">
    <source>
        <dbReference type="Proteomes" id="UP000095657"/>
    </source>
</evidence>
<evidence type="ECO:0000256" key="4">
    <source>
        <dbReference type="ARBA" id="ARBA00023295"/>
    </source>
</evidence>
<dbReference type="EC" id="3.2.1.94" evidence="6"/>
<dbReference type="Gene3D" id="2.60.40.1180">
    <property type="entry name" value="Golgi alpha-mannosidase II"/>
    <property type="match status" value="1"/>
</dbReference>
<feature type="domain" description="Alpha galactosidase C-terminal" evidence="5">
    <location>
        <begin position="419"/>
        <end position="490"/>
    </location>
</feature>
<comment type="similarity">
    <text evidence="1">Belongs to the glycosyl hydrolase 27 family.</text>
</comment>
<dbReference type="InterPro" id="IPR013780">
    <property type="entry name" value="Glyco_hydro_b"/>
</dbReference>
<dbReference type="SUPFAM" id="SSF51011">
    <property type="entry name" value="Glycosyl hydrolase domain"/>
    <property type="match status" value="1"/>
</dbReference>
<dbReference type="EMBL" id="CZAI01000006">
    <property type="protein sequence ID" value="CUP64512.1"/>
    <property type="molecule type" value="Genomic_DNA"/>
</dbReference>
<dbReference type="STRING" id="47678.ERS852494_02726"/>
<dbReference type="InterPro" id="IPR002241">
    <property type="entry name" value="Glyco_hydro_27"/>
</dbReference>
<protein>
    <submittedName>
        <fullName evidence="6">Alpha-galactosidase</fullName>
        <ecNumber evidence="6">3.2.1.94</ecNumber>
    </submittedName>
    <submittedName>
        <fullName evidence="7">Glucan 1,6-alpha-isomaltosidase</fullName>
    </submittedName>
</protein>
<dbReference type="InterPro" id="IPR041233">
    <property type="entry name" value="Melibiase_C"/>
</dbReference>
<dbReference type="GO" id="GO:0005975">
    <property type="term" value="P:carbohydrate metabolic process"/>
    <property type="evidence" value="ECO:0007669"/>
    <property type="project" value="InterPro"/>
</dbReference>
<reference evidence="7 9" key="2">
    <citation type="journal article" date="2019" name="Nat. Med.">
        <title>A library of human gut bacterial isolates paired with longitudinal multiomics data enables mechanistic microbiome research.</title>
        <authorList>
            <person name="Poyet M."/>
            <person name="Groussin M."/>
            <person name="Gibbons S.M."/>
            <person name="Avila-Pacheco J."/>
            <person name="Jiang X."/>
            <person name="Kearney S.M."/>
            <person name="Perrotta A.R."/>
            <person name="Berdy B."/>
            <person name="Zhao S."/>
            <person name="Lieberman T.D."/>
            <person name="Swanson P.K."/>
            <person name="Smith M."/>
            <person name="Roesemann S."/>
            <person name="Alexander J.E."/>
            <person name="Rich S.A."/>
            <person name="Livny J."/>
            <person name="Vlamakis H."/>
            <person name="Clish C."/>
            <person name="Bullock K."/>
            <person name="Deik A."/>
            <person name="Scott J."/>
            <person name="Pierce K.A."/>
            <person name="Xavier R.J."/>
            <person name="Alm E.J."/>
        </authorList>
    </citation>
    <scope>NUCLEOTIDE SEQUENCE [LARGE SCALE GENOMIC DNA]</scope>
    <source>
        <strain evidence="7 9">BIOML-A19</strain>
    </source>
</reference>
<evidence type="ECO:0000313" key="9">
    <source>
        <dbReference type="Proteomes" id="UP000368418"/>
    </source>
</evidence>
<dbReference type="InterPro" id="IPR017853">
    <property type="entry name" value="GH"/>
</dbReference>
<dbReference type="SUPFAM" id="SSF51445">
    <property type="entry name" value="(Trans)glycosidases"/>
    <property type="match status" value="1"/>
</dbReference>
<evidence type="ECO:0000256" key="1">
    <source>
        <dbReference type="ARBA" id="ARBA00009743"/>
    </source>
</evidence>
<reference evidence="6 8" key="1">
    <citation type="submission" date="2015-09" db="EMBL/GenBank/DDBJ databases">
        <authorList>
            <consortium name="Pathogen Informatics"/>
        </authorList>
    </citation>
    <scope>NUCLEOTIDE SEQUENCE [LARGE SCALE GENOMIC DNA]</scope>
    <source>
        <strain evidence="6 8">2789STDY5834880</strain>
    </source>
</reference>
<keyword evidence="3 6" id="KW-0378">Hydrolase</keyword>
<dbReference type="RefSeq" id="WP_005655048.1">
    <property type="nucleotide sequence ID" value="NZ_CABMOQ010000018.1"/>
</dbReference>
<dbReference type="GO" id="GO:0033923">
    <property type="term" value="F:glucan 1,6-alpha-isomaltosidase activity"/>
    <property type="evidence" value="ECO:0007669"/>
    <property type="project" value="UniProtKB-EC"/>
</dbReference>
<dbReference type="AlphaFoldDB" id="A0A174PU57"/>
<dbReference type="GeneID" id="75112452"/>
<dbReference type="Pfam" id="PF17801">
    <property type="entry name" value="Melibiase_C"/>
    <property type="match status" value="1"/>
</dbReference>
<sequence>MEYKKITLFCLLMIGIFTSTSCKDEGTGWTPDMIPDDEVEVPDYDEEVDISNIHKFKAPLYWSVYEFCMEMADNGIPEYQMDMNAEEWDKAIDWVAENLKPYGYDMLCTDGFIPMLCEKNEYGYMDKYGSMYLKDLVAKCKAKGLKLGVYDNPLWLHGKDETPIQNTNNITLGQLKYDAESDVVAHPDEPDKFFTYVVATHKGAKEYIDGFFKHYKELGVEYIRMDFLSWYEDGFDRGMEASWGNGLVGRGYGRECYEKALEYICISATRYGIFTSLVMPHLKNNAELERKYGNMVRIVADTGQGGWNHFSDDSRGKVYEGWPNSMNMFDGFIYWSKVTGRNQVIPDGDFIRLNTFNTDAEKESVISLQLIAGGPVTVADRHNTVGDNLKFYQNEEMLALNADRFVGKPLSGDVTDTEKNQIWYGQMSNGDYIVGLFNRDNEQKTYELHLSEIGIEGEVSVRDLWKHKDEGKASKLSVELGPRACKVLKLTK</sequence>
<evidence type="ECO:0000259" key="5">
    <source>
        <dbReference type="Pfam" id="PF17801"/>
    </source>
</evidence>
<evidence type="ECO:0000313" key="7">
    <source>
        <dbReference type="EMBL" id="KAA5499851.1"/>
    </source>
</evidence>
<dbReference type="EMBL" id="VVYD01000006">
    <property type="protein sequence ID" value="KAA5499851.1"/>
    <property type="molecule type" value="Genomic_DNA"/>
</dbReference>
<keyword evidence="2" id="KW-0732">Signal</keyword>
<evidence type="ECO:0000313" key="6">
    <source>
        <dbReference type="EMBL" id="CUP64512.1"/>
    </source>
</evidence>
<dbReference type="Gene3D" id="3.20.20.70">
    <property type="entry name" value="Aldolase class I"/>
    <property type="match status" value="1"/>
</dbReference>
<dbReference type="Proteomes" id="UP000368418">
    <property type="component" value="Unassembled WGS sequence"/>
</dbReference>
<dbReference type="PANTHER" id="PTHR11452">
    <property type="entry name" value="ALPHA-GALACTOSIDASE/ALPHA-N-ACETYLGALACTOSAMINIDASE"/>
    <property type="match status" value="1"/>
</dbReference>
<dbReference type="Proteomes" id="UP000095657">
    <property type="component" value="Unassembled WGS sequence"/>
</dbReference>
<name>A0A174PU57_9BACE</name>
<gene>
    <name evidence="6" type="primary">imd</name>
    <name evidence="6" type="ORF">ERS852494_02726</name>
    <name evidence="7" type="ORF">F2Y31_08895</name>
</gene>
<evidence type="ECO:0000256" key="2">
    <source>
        <dbReference type="ARBA" id="ARBA00022729"/>
    </source>
</evidence>
<accession>A0A174PU57</accession>